<evidence type="ECO:0000256" key="1">
    <source>
        <dbReference type="SAM" id="Phobius"/>
    </source>
</evidence>
<accession>A0A369KI38</accession>
<protein>
    <submittedName>
        <fullName evidence="3">Putative bacteriocin resistance protein</fullName>
    </submittedName>
</protein>
<gene>
    <name evidence="3" type="ORF">HAT2_00461</name>
</gene>
<proteinExistence type="predicted"/>
<dbReference type="Gene3D" id="3.90.70.10">
    <property type="entry name" value="Cysteine proteinases"/>
    <property type="match status" value="1"/>
</dbReference>
<reference evidence="3 4" key="1">
    <citation type="submission" date="2018-07" db="EMBL/GenBank/DDBJ databases">
        <title>Comparative genomics of the Candidatus Parilichlamydiaceae reveals evidence of convergent evolution and genome reduction in the phylum Chlamydiae.</title>
        <authorList>
            <person name="Taylor-Brown A."/>
            <person name="Polkinghorne A."/>
        </authorList>
    </citation>
    <scope>NUCLEOTIDE SEQUENCE [LARGE SCALE GENOMIC DNA]</scope>
    <source>
        <strain evidence="3 4">Hat2</strain>
    </source>
</reference>
<dbReference type="Proteomes" id="UP000253816">
    <property type="component" value="Unassembled WGS sequence"/>
</dbReference>
<feature type="domain" description="Peptidase C39" evidence="2">
    <location>
        <begin position="70"/>
        <end position="195"/>
    </location>
</feature>
<sequence length="237" mass="26685">MNSKLKISEGLRVLTSFQEGACLLFNMFLWMAFGLPCLSASPGHPAFLSHEIKPPSSSWLEKRWYGVVRQKHKFSCGTAALATLLRYAYGKPVPEEDILAQVDTNKPISFATLADCAARYGIIGEGYRMTWPQLCSASKKPCIVALQDTAEGHFSVCYLIDSQGKYLMLGDPSWGMRVVPVHSFLKSWQKPGTSWGYALFFRSNLKRENPDLSDFLPRNRNESLDQNLFPGIMHLLR</sequence>
<keyword evidence="1" id="KW-0812">Transmembrane</keyword>
<keyword evidence="1" id="KW-1133">Transmembrane helix</keyword>
<keyword evidence="4" id="KW-1185">Reference proteome</keyword>
<dbReference type="InterPro" id="IPR005074">
    <property type="entry name" value="Peptidase_C39"/>
</dbReference>
<dbReference type="EMBL" id="QQBG01000017">
    <property type="protein sequence ID" value="RDB31434.1"/>
    <property type="molecule type" value="Genomic_DNA"/>
</dbReference>
<dbReference type="GO" id="GO:0008233">
    <property type="term" value="F:peptidase activity"/>
    <property type="evidence" value="ECO:0007669"/>
    <property type="project" value="InterPro"/>
</dbReference>
<dbReference type="GO" id="GO:0005524">
    <property type="term" value="F:ATP binding"/>
    <property type="evidence" value="ECO:0007669"/>
    <property type="project" value="InterPro"/>
</dbReference>
<dbReference type="AlphaFoldDB" id="A0A369KI38"/>
<feature type="transmembrane region" description="Helical" evidence="1">
    <location>
        <begin position="21"/>
        <end position="41"/>
    </location>
</feature>
<evidence type="ECO:0000313" key="4">
    <source>
        <dbReference type="Proteomes" id="UP000253816"/>
    </source>
</evidence>
<comment type="caution">
    <text evidence="3">The sequence shown here is derived from an EMBL/GenBank/DDBJ whole genome shotgun (WGS) entry which is preliminary data.</text>
</comment>
<keyword evidence="1" id="KW-0472">Membrane</keyword>
<dbReference type="GO" id="GO:0016020">
    <property type="term" value="C:membrane"/>
    <property type="evidence" value="ECO:0007669"/>
    <property type="project" value="InterPro"/>
</dbReference>
<dbReference type="PROSITE" id="PS50990">
    <property type="entry name" value="PEPTIDASE_C39"/>
    <property type="match status" value="1"/>
</dbReference>
<evidence type="ECO:0000313" key="3">
    <source>
        <dbReference type="EMBL" id="RDB31434.1"/>
    </source>
</evidence>
<dbReference type="GO" id="GO:0006508">
    <property type="term" value="P:proteolysis"/>
    <property type="evidence" value="ECO:0007669"/>
    <property type="project" value="InterPro"/>
</dbReference>
<evidence type="ECO:0000259" key="2">
    <source>
        <dbReference type="PROSITE" id="PS50990"/>
    </source>
</evidence>
<dbReference type="Pfam" id="PF03412">
    <property type="entry name" value="Peptidase_C39"/>
    <property type="match status" value="1"/>
</dbReference>
<organism evidence="3 4">
    <name type="scientific">Candidatus Similichlamydia laticola</name>
    <dbReference type="NCBI Taxonomy" id="2170265"/>
    <lineage>
        <taxon>Bacteria</taxon>
        <taxon>Pseudomonadati</taxon>
        <taxon>Chlamydiota</taxon>
        <taxon>Chlamydiia</taxon>
        <taxon>Parachlamydiales</taxon>
        <taxon>Candidatus Parilichlamydiaceae</taxon>
        <taxon>Candidatus Similichlamydia</taxon>
    </lineage>
</organism>
<name>A0A369KI38_9BACT</name>